<gene>
    <name evidence="3" type="ordered locus">Mmcs_1194</name>
</gene>
<proteinExistence type="predicted"/>
<protein>
    <submittedName>
        <fullName evidence="3">Uncharacterized protein</fullName>
    </submittedName>
</protein>
<dbReference type="AlphaFoldDB" id="A0A5Q5BGC6"/>
<feature type="chain" id="PRO_5024380187" evidence="2">
    <location>
        <begin position="31"/>
        <end position="116"/>
    </location>
</feature>
<feature type="compositionally biased region" description="Gly residues" evidence="1">
    <location>
        <begin position="105"/>
        <end position="116"/>
    </location>
</feature>
<evidence type="ECO:0000313" key="3">
    <source>
        <dbReference type="EMBL" id="ABG07306.1"/>
    </source>
</evidence>
<feature type="signal peptide" evidence="2">
    <location>
        <begin position="1"/>
        <end position="30"/>
    </location>
</feature>
<accession>A0A5Q5BGC6</accession>
<feature type="region of interest" description="Disordered" evidence="1">
    <location>
        <begin position="83"/>
        <end position="116"/>
    </location>
</feature>
<dbReference type="KEGG" id="mmc:Mmcs_1194"/>
<reference evidence="3" key="1">
    <citation type="submission" date="2006-06" db="EMBL/GenBank/DDBJ databases">
        <title>Complete sequence of chromosome of Mycobacterium sp. MCS.</title>
        <authorList>
            <consortium name="US DOE Joint Genome Institute"/>
            <person name="Copeland A."/>
            <person name="Lucas S."/>
            <person name="Lapidus A."/>
            <person name="Barry K."/>
            <person name="Detter J.C."/>
            <person name="Glavina del Rio T."/>
            <person name="Hammon N."/>
            <person name="Israni S."/>
            <person name="Dalin E."/>
            <person name="Tice H."/>
            <person name="Pitluck S."/>
            <person name="Martinez M."/>
            <person name="Schmutz J."/>
            <person name="Larimer F."/>
            <person name="Land M."/>
            <person name="Hauser L."/>
            <person name="Kyrpides N."/>
            <person name="Kim E."/>
            <person name="Miller C.D."/>
            <person name="Hughes J.E."/>
            <person name="Anderson A.J."/>
            <person name="Sims R.C."/>
            <person name="Richardson P."/>
        </authorList>
    </citation>
    <scope>NUCLEOTIDE SEQUENCE [LARGE SCALE GENOMIC DNA]</scope>
    <source>
        <strain evidence="3">MCS</strain>
    </source>
</reference>
<feature type="compositionally biased region" description="Gly residues" evidence="1">
    <location>
        <begin position="88"/>
        <end position="97"/>
    </location>
</feature>
<dbReference type="EMBL" id="CP000384">
    <property type="protein sequence ID" value="ABG07306.1"/>
    <property type="molecule type" value="Genomic_DNA"/>
</dbReference>
<evidence type="ECO:0000256" key="1">
    <source>
        <dbReference type="SAM" id="MobiDB-lite"/>
    </source>
</evidence>
<name>A0A5Q5BGC6_MYCSS</name>
<keyword evidence="2" id="KW-0732">Signal</keyword>
<evidence type="ECO:0000256" key="2">
    <source>
        <dbReference type="SAM" id="SignalP"/>
    </source>
</evidence>
<sequence length="116" mass="11436" precursor="true">MPVAQRFLAAGAAVALLPLGALASAAPALADCTNAGGVTVCAQGDVRGTDGGAASGNTGPYYPYPCEYDYYCNDWGADLILDVDPPGGDLGRPGGPGARPDNSLPGGGRRGGGGRR</sequence>
<organism evidence="3">
    <name type="scientific">Mycobacterium sp. (strain MCS)</name>
    <dbReference type="NCBI Taxonomy" id="164756"/>
    <lineage>
        <taxon>Bacteria</taxon>
        <taxon>Bacillati</taxon>
        <taxon>Actinomycetota</taxon>
        <taxon>Actinomycetes</taxon>
        <taxon>Mycobacteriales</taxon>
        <taxon>Mycobacteriaceae</taxon>
        <taxon>Mycobacterium</taxon>
    </lineage>
</organism>